<dbReference type="STRING" id="1290391.M7TN90"/>
<dbReference type="Pfam" id="PF03547">
    <property type="entry name" value="Mem_trans"/>
    <property type="match status" value="1"/>
</dbReference>
<evidence type="ECO:0000256" key="2">
    <source>
        <dbReference type="ARBA" id="ARBA00022692"/>
    </source>
</evidence>
<feature type="transmembrane region" description="Helical" evidence="6">
    <location>
        <begin position="315"/>
        <end position="339"/>
    </location>
</feature>
<evidence type="ECO:0000256" key="6">
    <source>
        <dbReference type="SAM" id="Phobius"/>
    </source>
</evidence>
<feature type="transmembrane region" description="Helical" evidence="6">
    <location>
        <begin position="272"/>
        <end position="294"/>
    </location>
</feature>
<feature type="compositionally biased region" description="Acidic residues" evidence="5">
    <location>
        <begin position="147"/>
        <end position="157"/>
    </location>
</feature>
<evidence type="ECO:0000256" key="4">
    <source>
        <dbReference type="ARBA" id="ARBA00023136"/>
    </source>
</evidence>
<keyword evidence="2 6" id="KW-0812">Transmembrane</keyword>
<feature type="transmembrane region" description="Helical" evidence="6">
    <location>
        <begin position="384"/>
        <end position="407"/>
    </location>
</feature>
<dbReference type="EMBL" id="KB708024">
    <property type="protein sequence ID" value="EMR82860.1"/>
    <property type="molecule type" value="Genomic_DNA"/>
</dbReference>
<keyword evidence="4 6" id="KW-0472">Membrane</keyword>
<dbReference type="GO" id="GO:0055085">
    <property type="term" value="P:transmembrane transport"/>
    <property type="evidence" value="ECO:0007669"/>
    <property type="project" value="InterPro"/>
</dbReference>
<reference evidence="8" key="1">
    <citation type="journal article" date="2013" name="Genome Announc.">
        <title>Draft genome sequence of Botrytis cinerea BcDW1, inoculum for noble rot of grape berries.</title>
        <authorList>
            <person name="Blanco-Ulate B."/>
            <person name="Allen G."/>
            <person name="Powell A.L."/>
            <person name="Cantu D."/>
        </authorList>
    </citation>
    <scope>NUCLEOTIDE SEQUENCE [LARGE SCALE GENOMIC DNA]</scope>
    <source>
        <strain evidence="8">BcDW1</strain>
    </source>
</reference>
<keyword evidence="3 6" id="KW-1133">Transmembrane helix</keyword>
<feature type="region of interest" description="Disordered" evidence="5">
    <location>
        <begin position="147"/>
        <end position="200"/>
    </location>
</feature>
<sequence>MGSSDSATEGILPVFLGALQASLTVLLTISYGVIASRFNLLKESSARDISKTAVRLFLPALLITNVGEELKWDTAYRYIPVLICFNNTTALPLLLIQALDTAGIFTNLTMSDSDTSSAALSRAKSYFLVSSMVGNSLTFTLGPRILDDEEVPDEPDEDSKPRYTHSPTESDEEYAHPTNSAGRTAQEEEEYTNETSTLLPRTVAQGRNTIAKKSKQQWKKIPRKIRNAMSTLYSFINAPLLGALVGAILGLIPPLHRVFFAPPSSGGIFKAWLTTSLKNIGELFAALQLVVVGAKLSSSLIRMKKGEASGKVPSLVVITICFIRFILWPIISIGVIYLIASHTGWLDNDPILWFVLMLMPTGPPATKLTALADVSGADEEEKMAIAKFITVSYAVSPLICFAVVGSLKASLAIKG</sequence>
<comment type="subcellular location">
    <subcellularLocation>
        <location evidence="1">Membrane</location>
        <topology evidence="1">Multi-pass membrane protein</topology>
    </subcellularLocation>
</comment>
<dbReference type="AlphaFoldDB" id="M7TN90"/>
<evidence type="ECO:0000313" key="7">
    <source>
        <dbReference type="EMBL" id="EMR82860.1"/>
    </source>
</evidence>
<dbReference type="PANTHER" id="PTHR31794">
    <property type="entry name" value="AUXIN EFFLUX TRANSPORTER FAMILY PROTEIN (EUROFUNG)"/>
    <property type="match status" value="1"/>
</dbReference>
<feature type="transmembrane region" description="Helical" evidence="6">
    <location>
        <begin position="232"/>
        <end position="252"/>
    </location>
</feature>
<dbReference type="HOGENOM" id="CLU_032414_1_0_1"/>
<feature type="transmembrane region" description="Helical" evidence="6">
    <location>
        <begin position="12"/>
        <end position="34"/>
    </location>
</feature>
<evidence type="ECO:0000256" key="5">
    <source>
        <dbReference type="SAM" id="MobiDB-lite"/>
    </source>
</evidence>
<organism evidence="7 8">
    <name type="scientific">Botryotinia fuckeliana (strain BcDW1)</name>
    <name type="common">Noble rot fungus</name>
    <name type="synonym">Botrytis cinerea</name>
    <dbReference type="NCBI Taxonomy" id="1290391"/>
    <lineage>
        <taxon>Eukaryota</taxon>
        <taxon>Fungi</taxon>
        <taxon>Dikarya</taxon>
        <taxon>Ascomycota</taxon>
        <taxon>Pezizomycotina</taxon>
        <taxon>Leotiomycetes</taxon>
        <taxon>Helotiales</taxon>
        <taxon>Sclerotiniaceae</taxon>
        <taxon>Botrytis</taxon>
    </lineage>
</organism>
<dbReference type="InterPro" id="IPR004776">
    <property type="entry name" value="Mem_transp_PIN-like"/>
</dbReference>
<proteinExistence type="predicted"/>
<dbReference type="GO" id="GO:0016020">
    <property type="term" value="C:membrane"/>
    <property type="evidence" value="ECO:0007669"/>
    <property type="project" value="UniProtKB-SubCell"/>
</dbReference>
<evidence type="ECO:0000313" key="8">
    <source>
        <dbReference type="Proteomes" id="UP000012045"/>
    </source>
</evidence>
<dbReference type="GO" id="GO:0005783">
    <property type="term" value="C:endoplasmic reticulum"/>
    <property type="evidence" value="ECO:0007669"/>
    <property type="project" value="TreeGrafter"/>
</dbReference>
<accession>M7TN90</accession>
<dbReference type="OrthoDB" id="191139at2759"/>
<name>M7TN90_BOTF1</name>
<feature type="transmembrane region" description="Helical" evidence="6">
    <location>
        <begin position="351"/>
        <end position="372"/>
    </location>
</feature>
<gene>
    <name evidence="7" type="ORF">BcDW1_8553</name>
</gene>
<evidence type="ECO:0000256" key="1">
    <source>
        <dbReference type="ARBA" id="ARBA00004141"/>
    </source>
</evidence>
<evidence type="ECO:0000256" key="3">
    <source>
        <dbReference type="ARBA" id="ARBA00022989"/>
    </source>
</evidence>
<dbReference type="PANTHER" id="PTHR31794:SF4">
    <property type="entry name" value="AUXIN EFFLUX TRANSPORTER FAMILY PROTEIN (EUROFUNG)"/>
    <property type="match status" value="1"/>
</dbReference>
<protein>
    <submittedName>
        <fullName evidence="7">Putative auxin efflux carrier superfamily protein</fullName>
    </submittedName>
</protein>
<dbReference type="Proteomes" id="UP000012045">
    <property type="component" value="Unassembled WGS sequence"/>
</dbReference>